<accession>A0A1T0CM11</accession>
<keyword evidence="2" id="KW-0812">Transmembrane</keyword>
<keyword evidence="2" id="KW-1133">Transmembrane helix</keyword>
<proteinExistence type="inferred from homology"/>
<evidence type="ECO:0000313" key="3">
    <source>
        <dbReference type="EMBL" id="OOS23355.1"/>
    </source>
</evidence>
<dbReference type="SUPFAM" id="SSF117782">
    <property type="entry name" value="YbjQ-like"/>
    <property type="match status" value="1"/>
</dbReference>
<organism evidence="3 4">
    <name type="scientific">Moraxella pluranimalium</name>
    <dbReference type="NCBI Taxonomy" id="470453"/>
    <lineage>
        <taxon>Bacteria</taxon>
        <taxon>Pseudomonadati</taxon>
        <taxon>Pseudomonadota</taxon>
        <taxon>Gammaproteobacteria</taxon>
        <taxon>Moraxellales</taxon>
        <taxon>Moraxellaceae</taxon>
        <taxon>Moraxella</taxon>
    </lineage>
</organism>
<dbReference type="InterPro" id="IPR035439">
    <property type="entry name" value="UPF0145_dom_sf"/>
</dbReference>
<dbReference type="InterPro" id="IPR002765">
    <property type="entry name" value="UPF0145_YbjQ-like"/>
</dbReference>
<dbReference type="AlphaFoldDB" id="A0A1T0CM11"/>
<evidence type="ECO:0000256" key="2">
    <source>
        <dbReference type="SAM" id="Phobius"/>
    </source>
</evidence>
<evidence type="ECO:0000256" key="1">
    <source>
        <dbReference type="ARBA" id="ARBA00010751"/>
    </source>
</evidence>
<evidence type="ECO:0000313" key="4">
    <source>
        <dbReference type="Proteomes" id="UP000189800"/>
    </source>
</evidence>
<keyword evidence="4" id="KW-1185">Reference proteome</keyword>
<protein>
    <submittedName>
        <fullName evidence="3">Metal-binding protein</fullName>
    </submittedName>
</protein>
<dbReference type="EMBL" id="MUYU01000017">
    <property type="protein sequence ID" value="OOS23355.1"/>
    <property type="molecule type" value="Genomic_DNA"/>
</dbReference>
<comment type="caution">
    <text evidence="3">The sequence shown here is derived from an EMBL/GenBank/DDBJ whole genome shotgun (WGS) entry which is preliminary data.</text>
</comment>
<name>A0A1T0CM11_9GAMM</name>
<reference evidence="3 4" key="1">
    <citation type="submission" date="2017-02" db="EMBL/GenBank/DDBJ databases">
        <title>Draft genome sequence of Moraxella pluranimalium CCUG 54913T type strain.</title>
        <authorList>
            <person name="Salva-Serra F."/>
            <person name="Engstrom-Jakobsson H."/>
            <person name="Thorell K."/>
            <person name="Jaen-Luchoro D."/>
            <person name="Gonzales-Siles L."/>
            <person name="Karlsson R."/>
            <person name="Yazdan S."/>
            <person name="Boulund F."/>
            <person name="Johnning A."/>
            <person name="Engstrand L."/>
            <person name="Kristiansson E."/>
            <person name="Moore E."/>
        </authorList>
    </citation>
    <scope>NUCLEOTIDE SEQUENCE [LARGE SCALE GENOMIC DNA]</scope>
    <source>
        <strain evidence="3 4">CCUG 54913</strain>
    </source>
</reference>
<sequence length="149" mass="16631">MDISAILLRNIDWLIAIILFFVGWYFGSRAERRHLASLVADEAKYRHIRVSSERIDVPDGAGEPVFVTGNVVIAQDRFKLVIASVLSLFGKNLTVYESLLDRARREAVVRAKSQAHKAGCDVIYGLRFEMCDMDGGVEVLVYGVGLLTE</sequence>
<feature type="transmembrane region" description="Helical" evidence="2">
    <location>
        <begin position="6"/>
        <end position="26"/>
    </location>
</feature>
<gene>
    <name evidence="3" type="ORF">B0680_07205</name>
</gene>
<dbReference type="RefSeq" id="WP_078254425.1">
    <property type="nucleotide sequence ID" value="NZ_MUYU01000017.1"/>
</dbReference>
<comment type="similarity">
    <text evidence="1">Belongs to the UPF0145 family.</text>
</comment>
<keyword evidence="2" id="KW-0472">Membrane</keyword>
<dbReference type="Proteomes" id="UP000189800">
    <property type="component" value="Unassembled WGS sequence"/>
</dbReference>
<dbReference type="OrthoDB" id="530049at2"/>
<dbReference type="STRING" id="470453.B0680_07205"/>
<dbReference type="Pfam" id="PF01906">
    <property type="entry name" value="YbjQ_1"/>
    <property type="match status" value="1"/>
</dbReference>
<dbReference type="Gene3D" id="3.30.110.70">
    <property type="entry name" value="Hypothetical protein apc22750. Chain B"/>
    <property type="match status" value="1"/>
</dbReference>